<evidence type="ECO:0000313" key="3">
    <source>
        <dbReference type="EMBL" id="MDN4173250.1"/>
    </source>
</evidence>
<evidence type="ECO:0000313" key="4">
    <source>
        <dbReference type="Proteomes" id="UP001168620"/>
    </source>
</evidence>
<comment type="caution">
    <text evidence="3">The sequence shown here is derived from an EMBL/GenBank/DDBJ whole genome shotgun (WGS) entry which is preliminary data.</text>
</comment>
<feature type="chain" id="PRO_5047059211" description="DUF732 domain-containing protein" evidence="2">
    <location>
        <begin position="23"/>
        <end position="186"/>
    </location>
</feature>
<organism evidence="3 4">
    <name type="scientific">Nocardioides oceani</name>
    <dbReference type="NCBI Taxonomy" id="3058369"/>
    <lineage>
        <taxon>Bacteria</taxon>
        <taxon>Bacillati</taxon>
        <taxon>Actinomycetota</taxon>
        <taxon>Actinomycetes</taxon>
        <taxon>Propionibacteriales</taxon>
        <taxon>Nocardioidaceae</taxon>
        <taxon>Nocardioides</taxon>
    </lineage>
</organism>
<keyword evidence="4" id="KW-1185">Reference proteome</keyword>
<keyword evidence="2" id="KW-0732">Signal</keyword>
<evidence type="ECO:0008006" key="5">
    <source>
        <dbReference type="Google" id="ProtNLM"/>
    </source>
</evidence>
<reference evidence="3" key="1">
    <citation type="submission" date="2023-06" db="EMBL/GenBank/DDBJ databases">
        <title>Draft genome sequence of Nocardioides sp. SOB77.</title>
        <authorList>
            <person name="Zhang G."/>
        </authorList>
    </citation>
    <scope>NUCLEOTIDE SEQUENCE</scope>
    <source>
        <strain evidence="3">SOB77</strain>
    </source>
</reference>
<gene>
    <name evidence="3" type="ORF">QWY28_09880</name>
</gene>
<dbReference type="RefSeq" id="WP_300952357.1">
    <property type="nucleotide sequence ID" value="NZ_JAUHJQ010000003.1"/>
</dbReference>
<feature type="signal peptide" evidence="2">
    <location>
        <begin position="1"/>
        <end position="22"/>
    </location>
</feature>
<name>A0ABT8FFR4_9ACTN</name>
<dbReference type="EMBL" id="JAUHJQ010000003">
    <property type="protein sequence ID" value="MDN4173250.1"/>
    <property type="molecule type" value="Genomic_DNA"/>
</dbReference>
<feature type="compositionally biased region" description="Low complexity" evidence="1">
    <location>
        <begin position="31"/>
        <end position="41"/>
    </location>
</feature>
<accession>A0ABT8FFR4</accession>
<sequence length="186" mass="19145">MLRTVIPVVLLVLPLAACTGDAQPTEGASGGASESGSSEGVSPEVREGLVALYAGDHPRAQDTADGECFADALLERIAPGELEEVGVVVDGAVVTDLPLLEPETAGDWIGATFACVDYFEESARAQVAVTKGTVDWREYAACLREEIDLEVVRAALVAALGGDWDSDAVAALSRAQAECSTAANPG</sequence>
<protein>
    <recommendedName>
        <fullName evidence="5">DUF732 domain-containing protein</fullName>
    </recommendedName>
</protein>
<proteinExistence type="predicted"/>
<evidence type="ECO:0000256" key="2">
    <source>
        <dbReference type="SAM" id="SignalP"/>
    </source>
</evidence>
<evidence type="ECO:0000256" key="1">
    <source>
        <dbReference type="SAM" id="MobiDB-lite"/>
    </source>
</evidence>
<feature type="region of interest" description="Disordered" evidence="1">
    <location>
        <begin position="22"/>
        <end position="41"/>
    </location>
</feature>
<dbReference type="Proteomes" id="UP001168620">
    <property type="component" value="Unassembled WGS sequence"/>
</dbReference>